<keyword evidence="1" id="KW-0175">Coiled coil</keyword>
<dbReference type="Pfam" id="PF00651">
    <property type="entry name" value="BTB"/>
    <property type="match status" value="1"/>
</dbReference>
<feature type="coiled-coil region" evidence="1">
    <location>
        <begin position="231"/>
        <end position="265"/>
    </location>
</feature>
<reference evidence="3 4" key="1">
    <citation type="submission" date="2018-06" db="EMBL/GenBank/DDBJ databases">
        <title>Comparative genomics reveals the genomic features of Rhizophagus irregularis, R. cerebriforme, R. diaphanum and Gigaspora rosea, and their symbiotic lifestyle signature.</title>
        <authorList>
            <person name="Morin E."/>
            <person name="San Clemente H."/>
            <person name="Chen E.C.H."/>
            <person name="De La Providencia I."/>
            <person name="Hainaut M."/>
            <person name="Kuo A."/>
            <person name="Kohler A."/>
            <person name="Murat C."/>
            <person name="Tang N."/>
            <person name="Roy S."/>
            <person name="Loubradou J."/>
            <person name="Henrissat B."/>
            <person name="Grigoriev I.V."/>
            <person name="Corradi N."/>
            <person name="Roux C."/>
            <person name="Martin F.M."/>
        </authorList>
    </citation>
    <scope>NUCLEOTIDE SEQUENCE [LARGE SCALE GENOMIC DNA]</scope>
    <source>
        <strain evidence="3 4">DAOM 194757</strain>
    </source>
</reference>
<dbReference type="PANTHER" id="PTHR46306:SF1">
    <property type="entry name" value="BTB_POZ DOMAIN-CONTAINING PROTEIN 9"/>
    <property type="match status" value="1"/>
</dbReference>
<dbReference type="AlphaFoldDB" id="A0A397VD84"/>
<feature type="domain" description="BTB" evidence="2">
    <location>
        <begin position="23"/>
        <end position="95"/>
    </location>
</feature>
<dbReference type="InterPro" id="IPR000210">
    <property type="entry name" value="BTB/POZ_dom"/>
</dbReference>
<protein>
    <recommendedName>
        <fullName evidence="2">BTB domain-containing protein</fullName>
    </recommendedName>
</protein>
<evidence type="ECO:0000313" key="4">
    <source>
        <dbReference type="Proteomes" id="UP000266673"/>
    </source>
</evidence>
<comment type="caution">
    <text evidence="3">The sequence shown here is derived from an EMBL/GenBank/DDBJ whole genome shotgun (WGS) entry which is preliminary data.</text>
</comment>
<evidence type="ECO:0000259" key="2">
    <source>
        <dbReference type="PROSITE" id="PS50097"/>
    </source>
</evidence>
<gene>
    <name evidence="3" type="ORF">C2G38_2035846</name>
</gene>
<dbReference type="Gene3D" id="3.30.710.10">
    <property type="entry name" value="Potassium Channel Kv1.1, Chain A"/>
    <property type="match status" value="1"/>
</dbReference>
<dbReference type="CDD" id="cd18186">
    <property type="entry name" value="BTB_POZ_ZBTB_KLHL-like"/>
    <property type="match status" value="1"/>
</dbReference>
<dbReference type="InterPro" id="IPR052407">
    <property type="entry name" value="BTB_POZ_domain_cont_9"/>
</dbReference>
<evidence type="ECO:0000313" key="3">
    <source>
        <dbReference type="EMBL" id="RIB19708.1"/>
    </source>
</evidence>
<dbReference type="SMART" id="SM00225">
    <property type="entry name" value="BTB"/>
    <property type="match status" value="1"/>
</dbReference>
<accession>A0A397VD84</accession>
<name>A0A397VD84_9GLOM</name>
<keyword evidence="4" id="KW-1185">Reference proteome</keyword>
<dbReference type="Proteomes" id="UP000266673">
    <property type="component" value="Unassembled WGS sequence"/>
</dbReference>
<dbReference type="InterPro" id="IPR011333">
    <property type="entry name" value="SKP1/BTB/POZ_sf"/>
</dbReference>
<dbReference type="PROSITE" id="PS50097">
    <property type="entry name" value="BTB"/>
    <property type="match status" value="1"/>
</dbReference>
<dbReference type="EMBL" id="QKWP01000458">
    <property type="protein sequence ID" value="RIB19708.1"/>
    <property type="molecule type" value="Genomic_DNA"/>
</dbReference>
<evidence type="ECO:0000256" key="1">
    <source>
        <dbReference type="SAM" id="Coils"/>
    </source>
</evidence>
<dbReference type="GO" id="GO:0005737">
    <property type="term" value="C:cytoplasm"/>
    <property type="evidence" value="ECO:0007669"/>
    <property type="project" value="TreeGrafter"/>
</dbReference>
<dbReference type="PANTHER" id="PTHR46306">
    <property type="entry name" value="BTB/POZ DOMAIN-CONTAINING PROTEIN 9"/>
    <property type="match status" value="1"/>
</dbReference>
<proteinExistence type="predicted"/>
<sequence>MAIEFFKKLSSDLTNLLENGEDYNVIIEVDKMSNCQIFKAHSIILSSRCFYILEKLLKTSYNKDNIKKISMPHISANIFEIIIKYIYGGIVLFDKVDASTILNLLVTASEFGLEELVNTAQSQLVMNHASWIRLNFAKVSKIWFECDDFKVLQEFCNDIIAKYPNLRIPEIHDELDAKINALEERFGNIIGARFNDLRDELGAKINVLEERFANILGASFDDLRDEPSYTIRDLYDRLNALEQRSSALEQRSNALEQRVNDTQNSFTTNSLTVNEINVNRWKISYESNVALVCRDMQGNGDKRYAMWNNKHVNL</sequence>
<dbReference type="SUPFAM" id="SSF54695">
    <property type="entry name" value="POZ domain"/>
    <property type="match status" value="1"/>
</dbReference>
<organism evidence="3 4">
    <name type="scientific">Gigaspora rosea</name>
    <dbReference type="NCBI Taxonomy" id="44941"/>
    <lineage>
        <taxon>Eukaryota</taxon>
        <taxon>Fungi</taxon>
        <taxon>Fungi incertae sedis</taxon>
        <taxon>Mucoromycota</taxon>
        <taxon>Glomeromycotina</taxon>
        <taxon>Glomeromycetes</taxon>
        <taxon>Diversisporales</taxon>
        <taxon>Gigasporaceae</taxon>
        <taxon>Gigaspora</taxon>
    </lineage>
</organism>
<dbReference type="OrthoDB" id="2673191at2759"/>